<dbReference type="OrthoDB" id="426293at2759"/>
<evidence type="ECO:0000256" key="1">
    <source>
        <dbReference type="ARBA" id="ARBA00022737"/>
    </source>
</evidence>
<accession>A0A7C8IQK9</accession>
<reference evidence="4 5" key="1">
    <citation type="submission" date="2019-12" db="EMBL/GenBank/DDBJ databases">
        <title>Draft genome sequence of the ascomycete Xylaria multiplex DSM 110363.</title>
        <authorList>
            <person name="Buettner E."/>
            <person name="Kellner H."/>
        </authorList>
    </citation>
    <scope>NUCLEOTIDE SEQUENCE [LARGE SCALE GENOMIC DNA]</scope>
    <source>
        <strain evidence="4 5">DSM 110363</strain>
    </source>
</reference>
<keyword evidence="1" id="KW-0677">Repeat</keyword>
<organism evidence="4 5">
    <name type="scientific">Xylaria multiplex</name>
    <dbReference type="NCBI Taxonomy" id="323545"/>
    <lineage>
        <taxon>Eukaryota</taxon>
        <taxon>Fungi</taxon>
        <taxon>Dikarya</taxon>
        <taxon>Ascomycota</taxon>
        <taxon>Pezizomycotina</taxon>
        <taxon>Sordariomycetes</taxon>
        <taxon>Xylariomycetidae</taxon>
        <taxon>Xylariales</taxon>
        <taxon>Xylariaceae</taxon>
        <taxon>Xylaria</taxon>
    </lineage>
</organism>
<keyword evidence="5" id="KW-1185">Reference proteome</keyword>
<evidence type="ECO:0000256" key="3">
    <source>
        <dbReference type="PROSITE-ProRule" id="PRU00023"/>
    </source>
</evidence>
<dbReference type="AlphaFoldDB" id="A0A7C8IQK9"/>
<evidence type="ECO:0000256" key="2">
    <source>
        <dbReference type="ARBA" id="ARBA00023043"/>
    </source>
</evidence>
<dbReference type="InterPro" id="IPR002110">
    <property type="entry name" value="Ankyrin_rpt"/>
</dbReference>
<dbReference type="Proteomes" id="UP000481858">
    <property type="component" value="Unassembled WGS sequence"/>
</dbReference>
<dbReference type="SUPFAM" id="SSF48403">
    <property type="entry name" value="Ankyrin repeat"/>
    <property type="match status" value="1"/>
</dbReference>
<comment type="caution">
    <text evidence="4">The sequence shown here is derived from an EMBL/GenBank/DDBJ whole genome shotgun (WGS) entry which is preliminary data.</text>
</comment>
<dbReference type="InParanoid" id="A0A7C8IQK9"/>
<dbReference type="PROSITE" id="PS50088">
    <property type="entry name" value="ANK_REPEAT"/>
    <property type="match status" value="1"/>
</dbReference>
<protein>
    <submittedName>
        <fullName evidence="4">Uncharacterized protein</fullName>
    </submittedName>
</protein>
<dbReference type="PANTHER" id="PTHR24198">
    <property type="entry name" value="ANKYRIN REPEAT AND PROTEIN KINASE DOMAIN-CONTAINING PROTEIN"/>
    <property type="match status" value="1"/>
</dbReference>
<dbReference type="Gene3D" id="1.25.40.20">
    <property type="entry name" value="Ankyrin repeat-containing domain"/>
    <property type="match status" value="2"/>
</dbReference>
<dbReference type="InterPro" id="IPR036770">
    <property type="entry name" value="Ankyrin_rpt-contain_sf"/>
</dbReference>
<proteinExistence type="predicted"/>
<feature type="repeat" description="ANK" evidence="3">
    <location>
        <begin position="231"/>
        <end position="267"/>
    </location>
</feature>
<name>A0A7C8IQK9_9PEZI</name>
<keyword evidence="2 3" id="KW-0040">ANK repeat</keyword>
<dbReference type="EMBL" id="WUBL01000031">
    <property type="protein sequence ID" value="KAF2969821.1"/>
    <property type="molecule type" value="Genomic_DNA"/>
</dbReference>
<sequence length="633" mass="70291">MPTVLPLPVSHQGKRATLGLAGSWSILPPLQLATVSAKAEMRRGGLPAYEIQMPVKLAGAWAAAFGGDLEVLKTWLLKHKYTPFDLQEDGASLLLHAIRGGQKNSVKLLVGYWGGRRVKCDNLTAYHALLSYETSDSHNVDPEDPYLQSLKGIVSSWQDDHDELEPELHRMIRLNSDISQILADDNGSRRLHRCDAWQRTPLALACQIGNVAAARLLIQYQPSNINKSDVLGRTPLMWAVRHDSHETLQSLTDLLLSANCDANLKDKFGLPALYFVLQQRLDNRLLPVLSRLITKTDVRSYNSAPYFEPFHQNPLHWMACSNKTTDAVTERITNMLLDSGARLDAQDARGHVPLQRAIARNNQITVRALTNACRRSVDPPAIDGTAVLYVAATHAKAEILRQLSNADVLWAKMSVKSLDDGEQSPVKTFNRRITTSVELLGGLLRPTVDDVAAFRALVEGIRYRDLPADQQTVGNGMRNLRSNRKRQLQTPDHKASVDTIALPQHRHPSLPAVKRRKLQPQISSSTPAQCKTRLASVSPNRINAEAEAGISLEDRITTWLRDIEPEGRGGRRTTLLDVIDAAAPDAAVDEPEFKDRKGRGTACGTGSRAFARTPTRTSAWSWSWSEPKRRSRF</sequence>
<gene>
    <name evidence="4" type="ORF">GQX73_g3787</name>
</gene>
<dbReference type="PANTHER" id="PTHR24198:SF194">
    <property type="entry name" value="INVERSIN-A"/>
    <property type="match status" value="1"/>
</dbReference>
<dbReference type="SMART" id="SM00248">
    <property type="entry name" value="ANK"/>
    <property type="match status" value="6"/>
</dbReference>
<evidence type="ECO:0000313" key="5">
    <source>
        <dbReference type="Proteomes" id="UP000481858"/>
    </source>
</evidence>
<dbReference type="Pfam" id="PF12796">
    <property type="entry name" value="Ank_2"/>
    <property type="match status" value="1"/>
</dbReference>
<evidence type="ECO:0000313" key="4">
    <source>
        <dbReference type="EMBL" id="KAF2969821.1"/>
    </source>
</evidence>